<dbReference type="PANTHER" id="PTHR21621">
    <property type="entry name" value="RIBOSOMAL PROTEIN S6 MODIFICATION PROTEIN"/>
    <property type="match status" value="1"/>
</dbReference>
<dbReference type="Proteomes" id="UP000192486">
    <property type="component" value="Chromosome"/>
</dbReference>
<evidence type="ECO:0000256" key="1">
    <source>
        <dbReference type="PROSITE-ProRule" id="PRU00409"/>
    </source>
</evidence>
<dbReference type="Pfam" id="PF08443">
    <property type="entry name" value="RimK"/>
    <property type="match status" value="1"/>
</dbReference>
<dbReference type="Gene3D" id="3.30.470.20">
    <property type="entry name" value="ATP-grasp fold, B domain"/>
    <property type="match status" value="1"/>
</dbReference>
<dbReference type="InterPro" id="IPR013651">
    <property type="entry name" value="ATP-grasp_RimK-type"/>
</dbReference>
<evidence type="ECO:0000313" key="3">
    <source>
        <dbReference type="EMBL" id="ARF13109.1"/>
    </source>
</evidence>
<dbReference type="InterPro" id="IPR011761">
    <property type="entry name" value="ATP-grasp"/>
</dbReference>
<protein>
    <recommendedName>
        <fullName evidence="2">ATP-grasp domain-containing protein</fullName>
    </recommendedName>
</protein>
<feature type="domain" description="ATP-grasp" evidence="2">
    <location>
        <begin position="65"/>
        <end position="255"/>
    </location>
</feature>
<dbReference type="EMBL" id="CP015108">
    <property type="protein sequence ID" value="ARF13109.1"/>
    <property type="molecule type" value="Genomic_DNA"/>
</dbReference>
<dbReference type="InterPro" id="IPR013815">
    <property type="entry name" value="ATP_grasp_subdomain_1"/>
</dbReference>
<keyword evidence="1" id="KW-0067">ATP-binding</keyword>
<accession>A0ABM6JT39</accession>
<dbReference type="PANTHER" id="PTHR21621:SF0">
    <property type="entry name" value="BETA-CITRYLGLUTAMATE SYNTHASE B-RELATED"/>
    <property type="match status" value="1"/>
</dbReference>
<evidence type="ECO:0000313" key="4">
    <source>
        <dbReference type="Proteomes" id="UP000192486"/>
    </source>
</evidence>
<evidence type="ECO:0000259" key="2">
    <source>
        <dbReference type="PROSITE" id="PS50975"/>
    </source>
</evidence>
<organism evidence="3 4">
    <name type="scientific">Sporosarcina ureae</name>
    <dbReference type="NCBI Taxonomy" id="1571"/>
    <lineage>
        <taxon>Bacteria</taxon>
        <taxon>Bacillati</taxon>
        <taxon>Bacillota</taxon>
        <taxon>Bacilli</taxon>
        <taxon>Bacillales</taxon>
        <taxon>Caryophanaceae</taxon>
        <taxon>Sporosarcina</taxon>
    </lineage>
</organism>
<dbReference type="SUPFAM" id="SSF56059">
    <property type="entry name" value="Glutathione synthetase ATP-binding domain-like"/>
    <property type="match status" value="1"/>
</dbReference>
<keyword evidence="1" id="KW-0547">Nucleotide-binding</keyword>
<dbReference type="RefSeq" id="WP_029053674.1">
    <property type="nucleotide sequence ID" value="NZ_CP015108.1"/>
</dbReference>
<sequence>MKGAVYYNEEEAKRNHAFIDDLLKEAKNLGIELKLITDSPTEPLDFILFRDRNPTFALELEQASYRVFNRASVQKIANDKLRTFELATLLGIPAVPTFRADQLPPLPFVMKTRGGHGGSEVFLCESAKQAETILNRFDHNELIVQPFIESNATDVRVFMLGNEVLGAVKRTGAKDSFKSNYTLGGTVELYTLNNTETKQVQAISRAISSDYIGMDFILPISGGWLLNEIEDPVGARSLYQTHEFSVAKKLLKYVKNQLGDDSC</sequence>
<dbReference type="Gene3D" id="3.30.1490.20">
    <property type="entry name" value="ATP-grasp fold, A domain"/>
    <property type="match status" value="1"/>
</dbReference>
<proteinExistence type="predicted"/>
<reference evidence="3 4" key="1">
    <citation type="submission" date="2016-04" db="EMBL/GenBank/DDBJ databases">
        <title>Comparative Genomics and Epigenetics of Sporosarcina ureae.</title>
        <authorList>
            <person name="Oliver A.S."/>
            <person name="Cooper K.K."/>
        </authorList>
    </citation>
    <scope>NUCLEOTIDE SEQUENCE [LARGE SCALE GENOMIC DNA]</scope>
    <source>
        <strain evidence="3 4">S204</strain>
    </source>
</reference>
<name>A0ABM6JT39_SPOUR</name>
<keyword evidence="4" id="KW-1185">Reference proteome</keyword>
<dbReference type="PROSITE" id="PS50975">
    <property type="entry name" value="ATP_GRASP"/>
    <property type="match status" value="1"/>
</dbReference>
<gene>
    <name evidence="3" type="ORF">SporoS204_02280</name>
</gene>